<organism evidence="2 3">
    <name type="scientific">Catenaria anguillulae PL171</name>
    <dbReference type="NCBI Taxonomy" id="765915"/>
    <lineage>
        <taxon>Eukaryota</taxon>
        <taxon>Fungi</taxon>
        <taxon>Fungi incertae sedis</taxon>
        <taxon>Blastocladiomycota</taxon>
        <taxon>Blastocladiomycetes</taxon>
        <taxon>Blastocladiales</taxon>
        <taxon>Catenariaceae</taxon>
        <taxon>Catenaria</taxon>
    </lineage>
</organism>
<feature type="region of interest" description="Disordered" evidence="1">
    <location>
        <begin position="1"/>
        <end position="41"/>
    </location>
</feature>
<dbReference type="STRING" id="765915.A0A1Y2HZR3"/>
<proteinExistence type="predicted"/>
<dbReference type="CDD" id="cd24142">
    <property type="entry name" value="ACL4-like"/>
    <property type="match status" value="1"/>
</dbReference>
<evidence type="ECO:0000256" key="1">
    <source>
        <dbReference type="SAM" id="MobiDB-lite"/>
    </source>
</evidence>
<feature type="compositionally biased region" description="Acidic residues" evidence="1">
    <location>
        <begin position="394"/>
        <end position="414"/>
    </location>
</feature>
<keyword evidence="3" id="KW-1185">Reference proteome</keyword>
<dbReference type="AlphaFoldDB" id="A0A1Y2HZR3"/>
<evidence type="ECO:0000313" key="2">
    <source>
        <dbReference type="EMBL" id="ORZ40080.1"/>
    </source>
</evidence>
<feature type="region of interest" description="Disordered" evidence="1">
    <location>
        <begin position="389"/>
        <end position="414"/>
    </location>
</feature>
<dbReference type="EMBL" id="MCFL01000004">
    <property type="protein sequence ID" value="ORZ40080.1"/>
    <property type="molecule type" value="Genomic_DNA"/>
</dbReference>
<gene>
    <name evidence="2" type="ORF">BCR44DRAFT_35705</name>
</gene>
<accession>A0A1Y2HZR3</accession>
<evidence type="ECO:0000313" key="3">
    <source>
        <dbReference type="Proteomes" id="UP000193411"/>
    </source>
</evidence>
<dbReference type="OrthoDB" id="1914839at2759"/>
<dbReference type="Gene3D" id="1.25.40.10">
    <property type="entry name" value="Tetratricopeptide repeat domain"/>
    <property type="match status" value="1"/>
</dbReference>
<dbReference type="Proteomes" id="UP000193411">
    <property type="component" value="Unassembled WGS sequence"/>
</dbReference>
<reference evidence="2 3" key="1">
    <citation type="submission" date="2016-07" db="EMBL/GenBank/DDBJ databases">
        <title>Pervasive Adenine N6-methylation of Active Genes in Fungi.</title>
        <authorList>
            <consortium name="DOE Joint Genome Institute"/>
            <person name="Mondo S.J."/>
            <person name="Dannebaum R.O."/>
            <person name="Kuo R.C."/>
            <person name="Labutti K."/>
            <person name="Haridas S."/>
            <person name="Kuo A."/>
            <person name="Salamov A."/>
            <person name="Ahrendt S.R."/>
            <person name="Lipzen A."/>
            <person name="Sullivan W."/>
            <person name="Andreopoulos W.B."/>
            <person name="Clum A."/>
            <person name="Lindquist E."/>
            <person name="Daum C."/>
            <person name="Ramamoorthy G.K."/>
            <person name="Gryganskyi A."/>
            <person name="Culley D."/>
            <person name="Magnuson J.K."/>
            <person name="James T.Y."/>
            <person name="O'Malley M.A."/>
            <person name="Stajich J.E."/>
            <person name="Spatafora J.W."/>
            <person name="Visel A."/>
            <person name="Grigoriev I.V."/>
        </authorList>
    </citation>
    <scope>NUCLEOTIDE SEQUENCE [LARGE SCALE GENOMIC DNA]</scope>
    <source>
        <strain evidence="2 3">PL171</strain>
    </source>
</reference>
<comment type="caution">
    <text evidence="2">The sequence shown here is derived from an EMBL/GenBank/DDBJ whole genome shotgun (WGS) entry which is preliminary data.</text>
</comment>
<protein>
    <recommendedName>
        <fullName evidence="4">TPR-like protein</fullName>
    </recommendedName>
</protein>
<evidence type="ECO:0008006" key="4">
    <source>
        <dbReference type="Google" id="ProtNLM"/>
    </source>
</evidence>
<dbReference type="InterPro" id="IPR011990">
    <property type="entry name" value="TPR-like_helical_dom_sf"/>
</dbReference>
<feature type="compositionally biased region" description="Low complexity" evidence="1">
    <location>
        <begin position="10"/>
        <end position="41"/>
    </location>
</feature>
<sequence length="414" mass="44247">MGKAKKIAGSRRSGSKPQSKSSGSASTPSTTTTATAQSTATPDALFSQAQSILADTQDPDHPLALLNQSLTQDPSHLPSLELAATLLLDQGQAQQAYDLLSRYHALDSSNPSVELYLGQLSGGHAAVASFRHAVTLLESQLATAATQEAADDMRAKAVDALCSIAEIYMTDLCFEPDAPDTCLSVLAQASAIAPANPTPYLVLASVHISRSAPHDAKAALVRGLDLWLPAFLHYLTLLGDPEREHELASAFPDGNPPAIPAFESRLTAVRVCLELGMWGKALDVLGVCVQEFDESVDVWYLFGWTYYLLGEHVQATTAAAPTVEVAGESMPVEMPDAEVMGAREGKKEWWTSAVECLLRAKALYESGETDEDEGVLAHVQELLDKMASEGVFGGEEDEGEAGEWEDDEEDGMKE</sequence>
<name>A0A1Y2HZR3_9FUNG</name>
<dbReference type="SUPFAM" id="SSF48452">
    <property type="entry name" value="TPR-like"/>
    <property type="match status" value="1"/>
</dbReference>